<accession>A0ABQ5EQG2</accession>
<evidence type="ECO:0000256" key="8">
    <source>
        <dbReference type="ARBA" id="ARBA00022777"/>
    </source>
</evidence>
<evidence type="ECO:0000256" key="3">
    <source>
        <dbReference type="ARBA" id="ARBA00004868"/>
    </source>
</evidence>
<keyword evidence="11" id="KW-0784">Thiamine biosynthesis</keyword>
<evidence type="ECO:0000256" key="4">
    <source>
        <dbReference type="ARBA" id="ARBA00012129"/>
    </source>
</evidence>
<keyword evidence="14" id="KW-1185">Reference proteome</keyword>
<keyword evidence="9" id="KW-0067">ATP-binding</keyword>
<dbReference type="Gene3D" id="3.40.1190.20">
    <property type="match status" value="1"/>
</dbReference>
<keyword evidence="8 13" id="KW-0418">Kinase</keyword>
<keyword evidence="10" id="KW-0460">Magnesium</keyword>
<evidence type="ECO:0000256" key="7">
    <source>
        <dbReference type="ARBA" id="ARBA00022741"/>
    </source>
</evidence>
<keyword evidence="5" id="KW-0808">Transferase</keyword>
<protein>
    <recommendedName>
        <fullName evidence="4">hydroxyethylthiazole kinase</fullName>
        <ecNumber evidence="4">2.7.1.50</ecNumber>
    </recommendedName>
</protein>
<dbReference type="EC" id="2.7.1.50" evidence="4"/>
<keyword evidence="12" id="KW-0472">Membrane</keyword>
<sequence>MARRQTRIVQRGKIRVTQVKMSPGKLYIGARVLISVTVNHRQAKSSESIVAISRLVVTDGYRVVGAHNSMQIMQKITARGCAVSSLIVAFIMINPVHAFEATVYAFNVYGLPGEIAMGLAKGSASL</sequence>
<dbReference type="InterPro" id="IPR029056">
    <property type="entry name" value="Ribokinase-like"/>
</dbReference>
<comment type="cofactor">
    <cofactor evidence="2">
        <name>Mg(2+)</name>
        <dbReference type="ChEBI" id="CHEBI:18420"/>
    </cofactor>
</comment>
<evidence type="ECO:0000256" key="12">
    <source>
        <dbReference type="SAM" id="Phobius"/>
    </source>
</evidence>
<gene>
    <name evidence="13" type="ORF">Tco_0988102</name>
</gene>
<keyword evidence="12" id="KW-0812">Transmembrane</keyword>
<proteinExistence type="predicted"/>
<dbReference type="GO" id="GO:0016301">
    <property type="term" value="F:kinase activity"/>
    <property type="evidence" value="ECO:0007669"/>
    <property type="project" value="UniProtKB-KW"/>
</dbReference>
<evidence type="ECO:0000256" key="2">
    <source>
        <dbReference type="ARBA" id="ARBA00001946"/>
    </source>
</evidence>
<evidence type="ECO:0000256" key="6">
    <source>
        <dbReference type="ARBA" id="ARBA00022723"/>
    </source>
</evidence>
<feature type="transmembrane region" description="Helical" evidence="12">
    <location>
        <begin position="76"/>
        <end position="93"/>
    </location>
</feature>
<name>A0ABQ5EQG2_9ASTR</name>
<evidence type="ECO:0000256" key="11">
    <source>
        <dbReference type="ARBA" id="ARBA00022977"/>
    </source>
</evidence>
<comment type="pathway">
    <text evidence="3">Cofactor biosynthesis; thiamine diphosphate biosynthesis; 4-methyl-5-(2-phosphoethyl)-thiazole from 5-(2-hydroxyethyl)-4-methylthiazole: step 1/1.</text>
</comment>
<evidence type="ECO:0000256" key="5">
    <source>
        <dbReference type="ARBA" id="ARBA00022679"/>
    </source>
</evidence>
<keyword evidence="7" id="KW-0547">Nucleotide-binding</keyword>
<evidence type="ECO:0000313" key="14">
    <source>
        <dbReference type="Proteomes" id="UP001151760"/>
    </source>
</evidence>
<comment type="caution">
    <text evidence="13">The sequence shown here is derived from an EMBL/GenBank/DDBJ whole genome shotgun (WGS) entry which is preliminary data.</text>
</comment>
<comment type="catalytic activity">
    <reaction evidence="1">
        <text>5-(2-hydroxyethyl)-4-methylthiazole + ATP = 4-methyl-5-(2-phosphooxyethyl)-thiazole + ADP + H(+)</text>
        <dbReference type="Rhea" id="RHEA:24212"/>
        <dbReference type="ChEBI" id="CHEBI:15378"/>
        <dbReference type="ChEBI" id="CHEBI:17957"/>
        <dbReference type="ChEBI" id="CHEBI:30616"/>
        <dbReference type="ChEBI" id="CHEBI:58296"/>
        <dbReference type="ChEBI" id="CHEBI:456216"/>
        <dbReference type="EC" id="2.7.1.50"/>
    </reaction>
</comment>
<dbReference type="Proteomes" id="UP001151760">
    <property type="component" value="Unassembled WGS sequence"/>
</dbReference>
<organism evidence="13 14">
    <name type="scientific">Tanacetum coccineum</name>
    <dbReference type="NCBI Taxonomy" id="301880"/>
    <lineage>
        <taxon>Eukaryota</taxon>
        <taxon>Viridiplantae</taxon>
        <taxon>Streptophyta</taxon>
        <taxon>Embryophyta</taxon>
        <taxon>Tracheophyta</taxon>
        <taxon>Spermatophyta</taxon>
        <taxon>Magnoliopsida</taxon>
        <taxon>eudicotyledons</taxon>
        <taxon>Gunneridae</taxon>
        <taxon>Pentapetalae</taxon>
        <taxon>asterids</taxon>
        <taxon>campanulids</taxon>
        <taxon>Asterales</taxon>
        <taxon>Asteraceae</taxon>
        <taxon>Asteroideae</taxon>
        <taxon>Anthemideae</taxon>
        <taxon>Anthemidinae</taxon>
        <taxon>Tanacetum</taxon>
    </lineage>
</organism>
<keyword evidence="12" id="KW-1133">Transmembrane helix</keyword>
<evidence type="ECO:0000256" key="9">
    <source>
        <dbReference type="ARBA" id="ARBA00022840"/>
    </source>
</evidence>
<evidence type="ECO:0000256" key="10">
    <source>
        <dbReference type="ARBA" id="ARBA00022842"/>
    </source>
</evidence>
<dbReference type="Pfam" id="PF02110">
    <property type="entry name" value="HK"/>
    <property type="match status" value="1"/>
</dbReference>
<evidence type="ECO:0000256" key="1">
    <source>
        <dbReference type="ARBA" id="ARBA00001771"/>
    </source>
</evidence>
<dbReference type="EMBL" id="BQNB010016552">
    <property type="protein sequence ID" value="GJT53048.1"/>
    <property type="molecule type" value="Genomic_DNA"/>
</dbReference>
<reference evidence="13" key="2">
    <citation type="submission" date="2022-01" db="EMBL/GenBank/DDBJ databases">
        <authorList>
            <person name="Yamashiro T."/>
            <person name="Shiraishi A."/>
            <person name="Satake H."/>
            <person name="Nakayama K."/>
        </authorList>
    </citation>
    <scope>NUCLEOTIDE SEQUENCE</scope>
</reference>
<reference evidence="13" key="1">
    <citation type="journal article" date="2022" name="Int. J. Mol. Sci.">
        <title>Draft Genome of Tanacetum Coccineum: Genomic Comparison of Closely Related Tanacetum-Family Plants.</title>
        <authorList>
            <person name="Yamashiro T."/>
            <person name="Shiraishi A."/>
            <person name="Nakayama K."/>
            <person name="Satake H."/>
        </authorList>
    </citation>
    <scope>NUCLEOTIDE SEQUENCE</scope>
</reference>
<evidence type="ECO:0000313" key="13">
    <source>
        <dbReference type="EMBL" id="GJT53048.1"/>
    </source>
</evidence>
<keyword evidence="6" id="KW-0479">Metal-binding</keyword>
<dbReference type="InterPro" id="IPR000417">
    <property type="entry name" value="Hyethyz_kinase"/>
</dbReference>